<protein>
    <submittedName>
        <fullName evidence="4">Uncharacterized protein LOC116293247</fullName>
    </submittedName>
</protein>
<evidence type="ECO:0000256" key="2">
    <source>
        <dbReference type="SAM" id="MobiDB-lite"/>
    </source>
</evidence>
<keyword evidence="3" id="KW-1185">Reference proteome</keyword>
<dbReference type="InterPro" id="IPR006461">
    <property type="entry name" value="PLAC_motif_containing"/>
</dbReference>
<dbReference type="KEGG" id="aten:116293247"/>
<evidence type="ECO:0000313" key="4">
    <source>
        <dbReference type="RefSeq" id="XP_031556508.1"/>
    </source>
</evidence>
<feature type="compositionally biased region" description="Low complexity" evidence="2">
    <location>
        <begin position="33"/>
        <end position="60"/>
    </location>
</feature>
<dbReference type="NCBIfam" id="TIGR01571">
    <property type="entry name" value="A_thal_Cys_rich"/>
    <property type="match status" value="1"/>
</dbReference>
<evidence type="ECO:0000256" key="1">
    <source>
        <dbReference type="ARBA" id="ARBA00009024"/>
    </source>
</evidence>
<name>A0A6P8HNC6_ACTTE</name>
<gene>
    <name evidence="4" type="primary">LOC116293247</name>
</gene>
<reference evidence="4" key="1">
    <citation type="submission" date="2025-08" db="UniProtKB">
        <authorList>
            <consortium name="RefSeq"/>
        </authorList>
    </citation>
    <scope>IDENTIFICATION</scope>
</reference>
<feature type="compositionally biased region" description="Polar residues" evidence="2">
    <location>
        <begin position="209"/>
        <end position="218"/>
    </location>
</feature>
<dbReference type="InParanoid" id="A0A6P8HNC6"/>
<dbReference type="RefSeq" id="XP_031556508.1">
    <property type="nucleotide sequence ID" value="XM_031700648.1"/>
</dbReference>
<proteinExistence type="inferred from homology"/>
<dbReference type="Proteomes" id="UP000515163">
    <property type="component" value="Unplaced"/>
</dbReference>
<evidence type="ECO:0000313" key="3">
    <source>
        <dbReference type="Proteomes" id="UP000515163"/>
    </source>
</evidence>
<dbReference type="GeneID" id="116293247"/>
<feature type="region of interest" description="Disordered" evidence="2">
    <location>
        <begin position="209"/>
        <end position="242"/>
    </location>
</feature>
<sequence>MSEPQTTTTEDPKSQAPPDYQQSSPEQYPIQSPPMMQQGQPMMQQGQPIMTQPGQPMMQQGQPMMMQQGQMAPMHSQTTSNTNVIMINQQPVSARVAPREWSTGLCGCFDDCGTCWYAIFCGQYLLCDLSQRLGEGRCFVCCCPCALLSLRIKFRAEQNIKGSLCNDYLTVDCCYLCALCQLAREIDHVQRIQRVNCYSRVVYQSRELTMSEPQTTTTEEPKSQAPPDYQQSSPEQYPIQVPPMMQQGQPMMQQGQPMMQQGQPMMQQGQPMMQQGQPMMQQGQPITMQPGQPMMQQGQPMMMQQGQMAPMHSQTTSNTNVVMINQQPVTARAAPREWSTGLCGCFDDCGTCKCKNFNSVLGTRHIIQHENTLVQDGRYRAHGTGWTIQGTGHMVQDEGYRAQGTG</sequence>
<dbReference type="AlphaFoldDB" id="A0A6P8HNC6"/>
<accession>A0A6P8HNC6</accession>
<feature type="compositionally biased region" description="Polar residues" evidence="2">
    <location>
        <begin position="20"/>
        <end position="30"/>
    </location>
</feature>
<dbReference type="OrthoDB" id="5989075at2759"/>
<comment type="similarity">
    <text evidence="1">Belongs to the cornifelin family.</text>
</comment>
<dbReference type="PANTHER" id="PTHR15907">
    <property type="entry name" value="DUF614 FAMILY PROTEIN-RELATED"/>
    <property type="match status" value="1"/>
</dbReference>
<feature type="region of interest" description="Disordered" evidence="2">
    <location>
        <begin position="1"/>
        <end position="60"/>
    </location>
</feature>
<organism evidence="3 4">
    <name type="scientific">Actinia tenebrosa</name>
    <name type="common">Australian red waratah sea anemone</name>
    <dbReference type="NCBI Taxonomy" id="6105"/>
    <lineage>
        <taxon>Eukaryota</taxon>
        <taxon>Metazoa</taxon>
        <taxon>Cnidaria</taxon>
        <taxon>Anthozoa</taxon>
        <taxon>Hexacorallia</taxon>
        <taxon>Actiniaria</taxon>
        <taxon>Actiniidae</taxon>
        <taxon>Actinia</taxon>
    </lineage>
</organism>
<dbReference type="Pfam" id="PF04749">
    <property type="entry name" value="PLAC8"/>
    <property type="match status" value="1"/>
</dbReference>